<dbReference type="Gene3D" id="1.10.443.10">
    <property type="entry name" value="Intergrase catalytic core"/>
    <property type="match status" value="1"/>
</dbReference>
<dbReference type="Proteomes" id="UP000654257">
    <property type="component" value="Unassembled WGS sequence"/>
</dbReference>
<protein>
    <submittedName>
        <fullName evidence="8">Prophage phiRv2 integrase</fullName>
    </submittedName>
</protein>
<dbReference type="InterPro" id="IPR011010">
    <property type="entry name" value="DNA_brk_join_enz"/>
</dbReference>
<dbReference type="InterPro" id="IPR050090">
    <property type="entry name" value="Tyrosine_recombinase_XerCD"/>
</dbReference>
<evidence type="ECO:0000256" key="4">
    <source>
        <dbReference type="PROSITE-ProRule" id="PRU01248"/>
    </source>
</evidence>
<dbReference type="Gene3D" id="1.10.150.130">
    <property type="match status" value="1"/>
</dbReference>
<evidence type="ECO:0000256" key="2">
    <source>
        <dbReference type="ARBA" id="ARBA00023125"/>
    </source>
</evidence>
<dbReference type="GO" id="GO:0015074">
    <property type="term" value="P:DNA integration"/>
    <property type="evidence" value="ECO:0007669"/>
    <property type="project" value="InterPro"/>
</dbReference>
<reference evidence="8" key="2">
    <citation type="submission" date="2020-09" db="EMBL/GenBank/DDBJ databases">
        <authorList>
            <person name="Sun Q."/>
            <person name="Sedlacek I."/>
        </authorList>
    </citation>
    <scope>NUCLEOTIDE SEQUENCE</scope>
    <source>
        <strain evidence="8">CCM 7905</strain>
    </source>
</reference>
<dbReference type="Pfam" id="PF00589">
    <property type="entry name" value="Phage_integrase"/>
    <property type="match status" value="1"/>
</dbReference>
<gene>
    <name evidence="8" type="ORF">GCM10007304_14680</name>
</gene>
<organism evidence="8 9">
    <name type="scientific">Rhodococcoides trifolii</name>
    <dbReference type="NCBI Taxonomy" id="908250"/>
    <lineage>
        <taxon>Bacteria</taxon>
        <taxon>Bacillati</taxon>
        <taxon>Actinomycetota</taxon>
        <taxon>Actinomycetes</taxon>
        <taxon>Mycobacteriales</taxon>
        <taxon>Nocardiaceae</taxon>
        <taxon>Rhodococcoides</taxon>
    </lineage>
</organism>
<proteinExistence type="inferred from homology"/>
<dbReference type="PANTHER" id="PTHR30349">
    <property type="entry name" value="PHAGE INTEGRASE-RELATED"/>
    <property type="match status" value="1"/>
</dbReference>
<evidence type="ECO:0000259" key="6">
    <source>
        <dbReference type="PROSITE" id="PS51898"/>
    </source>
</evidence>
<comment type="similarity">
    <text evidence="1">Belongs to the 'phage' integrase family.</text>
</comment>
<dbReference type="GO" id="GO:0003677">
    <property type="term" value="F:DNA binding"/>
    <property type="evidence" value="ECO:0007669"/>
    <property type="project" value="UniProtKB-UniRule"/>
</dbReference>
<reference evidence="8" key="1">
    <citation type="journal article" date="2014" name="Int. J. Syst. Evol. Microbiol.">
        <title>Complete genome sequence of Corynebacterium casei LMG S-19264T (=DSM 44701T), isolated from a smear-ripened cheese.</title>
        <authorList>
            <consortium name="US DOE Joint Genome Institute (JGI-PGF)"/>
            <person name="Walter F."/>
            <person name="Albersmeier A."/>
            <person name="Kalinowski J."/>
            <person name="Ruckert C."/>
        </authorList>
    </citation>
    <scope>NUCLEOTIDE SEQUENCE</scope>
    <source>
        <strain evidence="8">CCM 7905</strain>
    </source>
</reference>
<feature type="region of interest" description="Disordered" evidence="5">
    <location>
        <begin position="28"/>
        <end position="48"/>
    </location>
</feature>
<dbReference type="SUPFAM" id="SSF56349">
    <property type="entry name" value="DNA breaking-rejoining enzymes"/>
    <property type="match status" value="1"/>
</dbReference>
<feature type="domain" description="Tyr recombinase" evidence="6">
    <location>
        <begin position="193"/>
        <end position="394"/>
    </location>
</feature>
<accession>A0A917FRL7</accession>
<keyword evidence="2 4" id="KW-0238">DNA-binding</keyword>
<name>A0A917FRL7_9NOCA</name>
<dbReference type="EMBL" id="BMCU01000002">
    <property type="protein sequence ID" value="GGG01741.1"/>
    <property type="molecule type" value="Genomic_DNA"/>
</dbReference>
<feature type="domain" description="Core-binding (CB)" evidence="7">
    <location>
        <begin position="92"/>
        <end position="171"/>
    </location>
</feature>
<dbReference type="InterPro" id="IPR002104">
    <property type="entry name" value="Integrase_catalytic"/>
</dbReference>
<evidence type="ECO:0000259" key="7">
    <source>
        <dbReference type="PROSITE" id="PS51900"/>
    </source>
</evidence>
<evidence type="ECO:0000313" key="9">
    <source>
        <dbReference type="Proteomes" id="UP000654257"/>
    </source>
</evidence>
<dbReference type="InterPro" id="IPR013762">
    <property type="entry name" value="Integrase-like_cat_sf"/>
</dbReference>
<dbReference type="Pfam" id="PF26003">
    <property type="entry name" value="Integrase_N_phage"/>
    <property type="match status" value="1"/>
</dbReference>
<dbReference type="CDD" id="cd01189">
    <property type="entry name" value="INT_ICEBs1_C_like"/>
    <property type="match status" value="1"/>
</dbReference>
<dbReference type="GO" id="GO:0006310">
    <property type="term" value="P:DNA recombination"/>
    <property type="evidence" value="ECO:0007669"/>
    <property type="project" value="UniProtKB-KW"/>
</dbReference>
<dbReference type="InterPro" id="IPR058717">
    <property type="entry name" value="Phage_L5_Integrase_N"/>
</dbReference>
<dbReference type="PANTHER" id="PTHR30349:SF64">
    <property type="entry name" value="PROPHAGE INTEGRASE INTD-RELATED"/>
    <property type="match status" value="1"/>
</dbReference>
<evidence type="ECO:0000256" key="1">
    <source>
        <dbReference type="ARBA" id="ARBA00008857"/>
    </source>
</evidence>
<dbReference type="InterPro" id="IPR010998">
    <property type="entry name" value="Integrase_recombinase_N"/>
</dbReference>
<dbReference type="PROSITE" id="PS51900">
    <property type="entry name" value="CB"/>
    <property type="match status" value="1"/>
</dbReference>
<dbReference type="AlphaFoldDB" id="A0A917FRL7"/>
<comment type="caution">
    <text evidence="8">The sequence shown here is derived from an EMBL/GenBank/DDBJ whole genome shotgun (WGS) entry which is preliminary data.</text>
</comment>
<dbReference type="RefSeq" id="WP_188544186.1">
    <property type="nucleotide sequence ID" value="NZ_BMCU01000002.1"/>
</dbReference>
<evidence type="ECO:0000256" key="5">
    <source>
        <dbReference type="SAM" id="MobiDB-lite"/>
    </source>
</evidence>
<dbReference type="PROSITE" id="PS51898">
    <property type="entry name" value="TYR_RECOMBINASE"/>
    <property type="match status" value="1"/>
</dbReference>
<sequence length="399" mass="43537">MASDKPRARRQWGRIYKLKPSGRYRASYTHNGKLYHPPKGTPGTGTSRTATFQHKGRAEGWLDSVKAQIDAGTWQDPAEVIEQADRKVASSVTVTEYARKRVAERTLTPRTRKGYEELIERTIAESSIGALPLSALSVTAVRSWYAALDSSRPTRRAHAYGLLHSVLRDAVDEQLIETNPAVERKAMNARRVRKIRALTAPQLTALINATAEELRAAVAVAGWCGLRAGELKGLRRRDIAADASVIHVERAVTYRSGVYYVGAPKTEAGVRDVSVPSRIRAGLLAHIATLADPRPDALVFPGAGGPEGYQTDWELRRAVGAAGKLIDPALFPDGVNPYVAQDLRPHELRHSAATLAAQTGATTKELMSRIGHTTPNQALQYQHAAAARDAEIADKLDRM</sequence>
<dbReference type="InterPro" id="IPR044068">
    <property type="entry name" value="CB"/>
</dbReference>
<keyword evidence="9" id="KW-1185">Reference proteome</keyword>
<evidence type="ECO:0000256" key="3">
    <source>
        <dbReference type="ARBA" id="ARBA00023172"/>
    </source>
</evidence>
<evidence type="ECO:0000313" key="8">
    <source>
        <dbReference type="EMBL" id="GGG01741.1"/>
    </source>
</evidence>
<keyword evidence="3" id="KW-0233">DNA recombination</keyword>